<protein>
    <submittedName>
        <fullName evidence="1">Uncharacterized protein</fullName>
    </submittedName>
</protein>
<reference evidence="1" key="1">
    <citation type="journal article" date="2021" name="Environ. Microbiol.">
        <title>Gene family expansions and transcriptome signatures uncover fungal adaptations to wood decay.</title>
        <authorList>
            <person name="Hage H."/>
            <person name="Miyauchi S."/>
            <person name="Viragh M."/>
            <person name="Drula E."/>
            <person name="Min B."/>
            <person name="Chaduli D."/>
            <person name="Navarro D."/>
            <person name="Favel A."/>
            <person name="Norest M."/>
            <person name="Lesage-Meessen L."/>
            <person name="Balint B."/>
            <person name="Merenyi Z."/>
            <person name="de Eugenio L."/>
            <person name="Morin E."/>
            <person name="Martinez A.T."/>
            <person name="Baldrian P."/>
            <person name="Stursova M."/>
            <person name="Martinez M.J."/>
            <person name="Novotny C."/>
            <person name="Magnuson J.K."/>
            <person name="Spatafora J.W."/>
            <person name="Maurice S."/>
            <person name="Pangilinan J."/>
            <person name="Andreopoulos W."/>
            <person name="LaButti K."/>
            <person name="Hundley H."/>
            <person name="Na H."/>
            <person name="Kuo A."/>
            <person name="Barry K."/>
            <person name="Lipzen A."/>
            <person name="Henrissat B."/>
            <person name="Riley R."/>
            <person name="Ahrendt S."/>
            <person name="Nagy L.G."/>
            <person name="Grigoriev I.V."/>
            <person name="Martin F."/>
            <person name="Rosso M.N."/>
        </authorList>
    </citation>
    <scope>NUCLEOTIDE SEQUENCE</scope>
    <source>
        <strain evidence="1">CBS 384.51</strain>
    </source>
</reference>
<dbReference type="EMBL" id="MU274955">
    <property type="protein sequence ID" value="KAI0083700.1"/>
    <property type="molecule type" value="Genomic_DNA"/>
</dbReference>
<organism evidence="1 2">
    <name type="scientific">Irpex rosettiformis</name>
    <dbReference type="NCBI Taxonomy" id="378272"/>
    <lineage>
        <taxon>Eukaryota</taxon>
        <taxon>Fungi</taxon>
        <taxon>Dikarya</taxon>
        <taxon>Basidiomycota</taxon>
        <taxon>Agaricomycotina</taxon>
        <taxon>Agaricomycetes</taxon>
        <taxon>Polyporales</taxon>
        <taxon>Irpicaceae</taxon>
        <taxon>Irpex</taxon>
    </lineage>
</organism>
<comment type="caution">
    <text evidence="1">The sequence shown here is derived from an EMBL/GenBank/DDBJ whole genome shotgun (WGS) entry which is preliminary data.</text>
</comment>
<sequence>MPQLWALIVAIDEYKDSERNPASGALTDSKNVFEYLTGAKHMGVPEDHIRRLHNSEATRAGIITSFREHLIENCRISKGDAILFYYAGHGSYVKAPDGWTVGNSDDKVEVILPYDEGFTYPDDHSPTYAIPDRTLAALINLAAARHGDNITVVLDCCSSGHGTRGESPLLFQGDVLVSRDVDPDAVAPLPPTLDHDLVPSLSSQGGRRGRLRALGLNHVLLAACKSREQAQGTNGFGGFLTTLWLCAMRTNLRPRTYAEVIKYINNQLEGFWKNNNIHWDQHPQCEGDLRDRIVFEETMIKADHFKAALVPLADGIREFEVEAGEIHGVKEGTGFEIYGLDRTLQGEKLGTANAIRVDGRSSTVRADSDWKLELLNAAFVAYTATITQKPSLKYIVHVDPDALNDGVADSTRRTLSKALLREQGIDEVTDSDEADLEVRIDHKGAITLHRQDTLMRDLPNAPPRIAGDKELDPANLGAVFCGIARFNFHLAITNQKHPFADKVTFEVLRLVSVGISRGDEGVFPLRKVDGSIQTGEGSRGYEVNDRSEYVIALHNHTDVDLYVQILCFDPDEYNVNLFYGSINGTEATLPKNGGRLQIGASREYPSPMTYFVPDGSTESTLFTKVFLTDEYVKLRALQQPAFFGPEATGGRGDLEGEIETKGVWDTILQPITVVRAQV</sequence>
<keyword evidence="2" id="KW-1185">Reference proteome</keyword>
<accession>A0ACB8TP16</accession>
<name>A0ACB8TP16_9APHY</name>
<gene>
    <name evidence="1" type="ORF">BDY19DRAFT_975941</name>
</gene>
<dbReference type="Proteomes" id="UP001055072">
    <property type="component" value="Unassembled WGS sequence"/>
</dbReference>
<evidence type="ECO:0000313" key="2">
    <source>
        <dbReference type="Proteomes" id="UP001055072"/>
    </source>
</evidence>
<proteinExistence type="predicted"/>
<evidence type="ECO:0000313" key="1">
    <source>
        <dbReference type="EMBL" id="KAI0083700.1"/>
    </source>
</evidence>